<evidence type="ECO:0000256" key="1">
    <source>
        <dbReference type="SAM" id="Phobius"/>
    </source>
</evidence>
<organism evidence="2 3">
    <name type="scientific">Neoroseomonas terrae</name>
    <dbReference type="NCBI Taxonomy" id="424799"/>
    <lineage>
        <taxon>Bacteria</taxon>
        <taxon>Pseudomonadati</taxon>
        <taxon>Pseudomonadota</taxon>
        <taxon>Alphaproteobacteria</taxon>
        <taxon>Acetobacterales</taxon>
        <taxon>Acetobacteraceae</taxon>
        <taxon>Neoroseomonas</taxon>
    </lineage>
</organism>
<evidence type="ECO:0000313" key="2">
    <source>
        <dbReference type="EMBL" id="MBR0650890.1"/>
    </source>
</evidence>
<accession>A0ABS5EIN6</accession>
<dbReference type="EMBL" id="JAAEDI010000014">
    <property type="protein sequence ID" value="MBR0650890.1"/>
    <property type="molecule type" value="Genomic_DNA"/>
</dbReference>
<keyword evidence="3" id="KW-1185">Reference proteome</keyword>
<sequence length="81" mass="8802">MTRFSPRRALALVRLIDRRARGVEPGDDALSRLRFDRLAPAPRQWLGHTLAKLAVVLILAALVAGVFTGGIAAMKALGLER</sequence>
<proteinExistence type="predicted"/>
<keyword evidence="1" id="KW-1133">Transmembrane helix</keyword>
<dbReference type="RefSeq" id="WP_211869551.1">
    <property type="nucleotide sequence ID" value="NZ_JAAEDI010000014.1"/>
</dbReference>
<gene>
    <name evidence="2" type="ORF">GXW78_14550</name>
</gene>
<dbReference type="Proteomes" id="UP000698752">
    <property type="component" value="Unassembled WGS sequence"/>
</dbReference>
<comment type="caution">
    <text evidence="2">The sequence shown here is derived from an EMBL/GenBank/DDBJ whole genome shotgun (WGS) entry which is preliminary data.</text>
</comment>
<protein>
    <submittedName>
        <fullName evidence="2">Uncharacterized protein</fullName>
    </submittedName>
</protein>
<keyword evidence="1" id="KW-0812">Transmembrane</keyword>
<evidence type="ECO:0000313" key="3">
    <source>
        <dbReference type="Proteomes" id="UP000698752"/>
    </source>
</evidence>
<keyword evidence="1" id="KW-0472">Membrane</keyword>
<name>A0ABS5EIN6_9PROT</name>
<feature type="transmembrane region" description="Helical" evidence="1">
    <location>
        <begin position="53"/>
        <end position="74"/>
    </location>
</feature>
<reference evidence="3" key="1">
    <citation type="journal article" date="2021" name="Syst. Appl. Microbiol.">
        <title>Roseomonas hellenica sp. nov., isolated from roots of wild-growing Alkanna tinctoria.</title>
        <authorList>
            <person name="Rat A."/>
            <person name="Naranjo H.D."/>
            <person name="Lebbe L."/>
            <person name="Cnockaert M."/>
            <person name="Krigas N."/>
            <person name="Grigoriadou K."/>
            <person name="Maloupa E."/>
            <person name="Willems A."/>
        </authorList>
    </citation>
    <scope>NUCLEOTIDE SEQUENCE [LARGE SCALE GENOMIC DNA]</scope>
    <source>
        <strain evidence="3">LMG 31159</strain>
    </source>
</reference>